<accession>A0A653NQW3</accession>
<keyword evidence="8" id="KW-1185">Reference proteome</keyword>
<evidence type="ECO:0000256" key="5">
    <source>
        <dbReference type="ARBA" id="ARBA00022989"/>
    </source>
</evidence>
<evidence type="ECO:0000256" key="3">
    <source>
        <dbReference type="ARBA" id="ARBA00022679"/>
    </source>
</evidence>
<dbReference type="Pfam" id="PF00535">
    <property type="entry name" value="Glycos_transf_2"/>
    <property type="match status" value="1"/>
</dbReference>
<keyword evidence="3 7" id="KW-0808">Transferase</keyword>
<dbReference type="GO" id="GO:0005886">
    <property type="term" value="C:plasma membrane"/>
    <property type="evidence" value="ECO:0007669"/>
    <property type="project" value="TreeGrafter"/>
</dbReference>
<comment type="subcellular location">
    <subcellularLocation>
        <location evidence="1">Membrane</location>
        <topology evidence="1">Multi-pass membrane protein</topology>
    </subcellularLocation>
</comment>
<gene>
    <name evidence="7" type="ORF">FX987_00448</name>
</gene>
<keyword evidence="2 7" id="KW-0328">Glycosyltransferase</keyword>
<evidence type="ECO:0000313" key="8">
    <source>
        <dbReference type="Proteomes" id="UP000509761"/>
    </source>
</evidence>
<evidence type="ECO:0000256" key="4">
    <source>
        <dbReference type="ARBA" id="ARBA00022692"/>
    </source>
</evidence>
<dbReference type="Proteomes" id="UP000509761">
    <property type="component" value="Chromosome"/>
</dbReference>
<evidence type="ECO:0000313" key="7">
    <source>
        <dbReference type="EMBL" id="QKS22697.1"/>
    </source>
</evidence>
<protein>
    <submittedName>
        <fullName evidence="7">Glycosyltransferase</fullName>
        <ecNumber evidence="7">2.4.-.-</ecNumber>
    </submittedName>
</protein>
<evidence type="ECO:0000256" key="1">
    <source>
        <dbReference type="ARBA" id="ARBA00004141"/>
    </source>
</evidence>
<keyword evidence="4" id="KW-0812">Transmembrane</keyword>
<dbReference type="AlphaFoldDB" id="A0A653NQW3"/>
<dbReference type="InterPro" id="IPR050256">
    <property type="entry name" value="Glycosyltransferase_2"/>
</dbReference>
<proteinExistence type="predicted"/>
<accession>A0A6N0YTX6</accession>
<dbReference type="EMBL" id="CP054580">
    <property type="protein sequence ID" value="QKS22697.1"/>
    <property type="molecule type" value="Genomic_DNA"/>
</dbReference>
<evidence type="ECO:0000256" key="6">
    <source>
        <dbReference type="ARBA" id="ARBA00023136"/>
    </source>
</evidence>
<evidence type="ECO:0000256" key="2">
    <source>
        <dbReference type="ARBA" id="ARBA00022676"/>
    </source>
</evidence>
<dbReference type="CDD" id="cd04187">
    <property type="entry name" value="DPM1_like_bac"/>
    <property type="match status" value="1"/>
</dbReference>
<dbReference type="InterPro" id="IPR029044">
    <property type="entry name" value="Nucleotide-diphossugar_trans"/>
</dbReference>
<dbReference type="EC" id="2.4.-.-" evidence="7"/>
<name>A0A653NQW3_9GAMM</name>
<keyword evidence="5" id="KW-1133">Transmembrane helix</keyword>
<keyword evidence="6" id="KW-0472">Membrane</keyword>
<sequence>MDVNTPPLITLVVPVFNEVDTVTTFVQRVHSVLADAPWQWRILMVDDGSTDGTQREIKRLSECYESVGFIALSRNFGKEAALSAGLLNAHGDAAVPIDVDLQDPPELILEFVTIWQQQRVDMVYGIRSERPDDTAAKRHSASGFYRLFNRITETPIPENAGDFRLIDRRMIEALRSMPERNRFMKGLYAWVGYRSIGVPYRRPARLKGESKFNYWRLWNFALDGMFSFSTLPLRIWSYIGGLIACLAFIYIIIIISQVLFLGRDAPGYASLMTAVLFFGGMQLLSIGILGEYIGRLFIESKQRPLYIVADTSDEYTSTR</sequence>
<dbReference type="PANTHER" id="PTHR48090">
    <property type="entry name" value="UNDECAPRENYL-PHOSPHATE 4-DEOXY-4-FORMAMIDO-L-ARABINOSE TRANSFERASE-RELATED"/>
    <property type="match status" value="1"/>
</dbReference>
<dbReference type="InterPro" id="IPR001173">
    <property type="entry name" value="Glyco_trans_2-like"/>
</dbReference>
<dbReference type="GeneID" id="69283943"/>
<dbReference type="Gene3D" id="3.90.550.10">
    <property type="entry name" value="Spore Coat Polysaccharide Biosynthesis Protein SpsA, Chain A"/>
    <property type="match status" value="1"/>
</dbReference>
<dbReference type="PANTHER" id="PTHR48090:SF1">
    <property type="entry name" value="PROPHAGE BACTOPRENOL GLUCOSYL TRANSFERASE HOMOLOG"/>
    <property type="match status" value="1"/>
</dbReference>
<dbReference type="RefSeq" id="WP_051052147.1">
    <property type="nucleotide sequence ID" value="NZ_BAAADW010000011.1"/>
</dbReference>
<dbReference type="SUPFAM" id="SSF53448">
    <property type="entry name" value="Nucleotide-diphospho-sugar transferases"/>
    <property type="match status" value="1"/>
</dbReference>
<reference evidence="7 8" key="1">
    <citation type="submission" date="2019-12" db="EMBL/GenBank/DDBJ databases">
        <title>Genome sequencing and assembly of endphytes of Porphyra tenera.</title>
        <authorList>
            <person name="Park J.M."/>
            <person name="Shin R."/>
            <person name="Jo S.H."/>
        </authorList>
    </citation>
    <scope>NUCLEOTIDE SEQUENCE [LARGE SCALE GENOMIC DNA]</scope>
    <source>
        <strain evidence="7 8">GPM3</strain>
    </source>
</reference>
<dbReference type="GO" id="GO:0016757">
    <property type="term" value="F:glycosyltransferase activity"/>
    <property type="evidence" value="ECO:0007669"/>
    <property type="project" value="UniProtKB-KW"/>
</dbReference>
<organism evidence="7 8">
    <name type="scientific">Vreelandella titanicae</name>
    <dbReference type="NCBI Taxonomy" id="664683"/>
    <lineage>
        <taxon>Bacteria</taxon>
        <taxon>Pseudomonadati</taxon>
        <taxon>Pseudomonadota</taxon>
        <taxon>Gammaproteobacteria</taxon>
        <taxon>Oceanospirillales</taxon>
        <taxon>Halomonadaceae</taxon>
        <taxon>Vreelandella</taxon>
    </lineage>
</organism>